<proteinExistence type="predicted"/>
<organism evidence="1 2">
    <name type="scientific">Candidatus Cryosericum terrychapinii</name>
    <dbReference type="NCBI Taxonomy" id="2290919"/>
    <lineage>
        <taxon>Bacteria</taxon>
        <taxon>Pseudomonadati</taxon>
        <taxon>Caldisericota/Cryosericota group</taxon>
        <taxon>Candidatus Cryosericota</taxon>
        <taxon>Candidatus Cryosericia</taxon>
        <taxon>Candidatus Cryosericales</taxon>
        <taxon>Candidatus Cryosericaceae</taxon>
        <taxon>Candidatus Cryosericum</taxon>
    </lineage>
</organism>
<keyword evidence="2" id="KW-1185">Reference proteome</keyword>
<comment type="caution">
    <text evidence="1">The sequence shown here is derived from an EMBL/GenBank/DDBJ whole genome shotgun (WGS) entry which is preliminary data.</text>
</comment>
<dbReference type="EMBL" id="QXIS01000033">
    <property type="protein sequence ID" value="RIE05729.1"/>
    <property type="molecule type" value="Genomic_DNA"/>
</dbReference>
<evidence type="ECO:0000313" key="2">
    <source>
        <dbReference type="Proteomes" id="UP000266328"/>
    </source>
</evidence>
<sequence>MGDRISIQFQTGQERSVTLFSHWGGETMPRYVRQFDAEVLKKCRGDSYPLDCMEPNTVMVAFIAWLFRGAENDEVPTHGYYLGKDRSDGDNSDNGNYVYACVPDKGIIAITIETEDWATHVWTAEDAPEAMDTRRGIT</sequence>
<gene>
    <name evidence="1" type="ORF">SMC7_06130</name>
</gene>
<reference evidence="1 2" key="1">
    <citation type="submission" date="2018-09" db="EMBL/GenBank/DDBJ databases">
        <title>Discovery and Ecogenomic Context for Candidatus Cryosericales, a Global Caldiserica Order Active in Thawing Permafrost.</title>
        <authorList>
            <person name="Martinez M.A."/>
            <person name="Woodcroft B.J."/>
            <person name="Ignacio Espinoza J.C."/>
            <person name="Zayed A."/>
            <person name="Singleton C.M."/>
            <person name="Boyd J."/>
            <person name="Li Y.-F."/>
            <person name="Purvine S."/>
            <person name="Maughan H."/>
            <person name="Hodgkins S.B."/>
            <person name="Anderson D."/>
            <person name="Sederholm M."/>
            <person name="Temperton B."/>
            <person name="Saleska S.R."/>
            <person name="Tyson G.W."/>
            <person name="Rich V.I."/>
        </authorList>
    </citation>
    <scope>NUCLEOTIDE SEQUENCE [LARGE SCALE GENOMIC DNA]</scope>
    <source>
        <strain evidence="1 2">SMC7</strain>
    </source>
</reference>
<accession>A0A398CWU4</accession>
<evidence type="ECO:0000313" key="1">
    <source>
        <dbReference type="EMBL" id="RIE05729.1"/>
    </source>
</evidence>
<dbReference type="Proteomes" id="UP000266328">
    <property type="component" value="Unassembled WGS sequence"/>
</dbReference>
<dbReference type="AlphaFoldDB" id="A0A398CWU4"/>
<protein>
    <submittedName>
        <fullName evidence="1">Uncharacterized protein</fullName>
    </submittedName>
</protein>
<name>A0A398CWU4_9BACT</name>